<keyword evidence="4" id="KW-1185">Reference proteome</keyword>
<dbReference type="AlphaFoldDB" id="A0A6A6PIW7"/>
<name>A0A6A6PIW7_9PEZI</name>
<evidence type="ECO:0000256" key="1">
    <source>
        <dbReference type="ARBA" id="ARBA00005375"/>
    </source>
</evidence>
<dbReference type="OrthoDB" id="10262962at2759"/>
<dbReference type="PANTHER" id="PTHR11567:SF195">
    <property type="entry name" value="ACID PHOSPHATASE, PUTATIVE (AFU_ORTHOLOGUE AFUA_3G14570)-RELATED"/>
    <property type="match status" value="1"/>
</dbReference>
<comment type="similarity">
    <text evidence="1">Belongs to the histidine acid phosphatase family.</text>
</comment>
<dbReference type="GeneID" id="54475492"/>
<dbReference type="InterPro" id="IPR000560">
    <property type="entry name" value="His_Pase_clade-2"/>
</dbReference>
<accession>A0A6A6PIW7</accession>
<dbReference type="GO" id="GO:0016791">
    <property type="term" value="F:phosphatase activity"/>
    <property type="evidence" value="ECO:0007669"/>
    <property type="project" value="TreeGrafter"/>
</dbReference>
<evidence type="ECO:0000313" key="3">
    <source>
        <dbReference type="EMBL" id="KAF2479959.1"/>
    </source>
</evidence>
<dbReference type="EMBL" id="MU001640">
    <property type="protein sequence ID" value="KAF2479959.1"/>
    <property type="molecule type" value="Genomic_DNA"/>
</dbReference>
<dbReference type="InterPro" id="IPR050645">
    <property type="entry name" value="Histidine_acid_phosphatase"/>
</dbReference>
<reference evidence="3" key="1">
    <citation type="journal article" date="2020" name="Stud. Mycol.">
        <title>101 Dothideomycetes genomes: a test case for predicting lifestyles and emergence of pathogens.</title>
        <authorList>
            <person name="Haridas S."/>
            <person name="Albert R."/>
            <person name="Binder M."/>
            <person name="Bloem J."/>
            <person name="Labutti K."/>
            <person name="Salamov A."/>
            <person name="Andreopoulos B."/>
            <person name="Baker S."/>
            <person name="Barry K."/>
            <person name="Bills G."/>
            <person name="Bluhm B."/>
            <person name="Cannon C."/>
            <person name="Castanera R."/>
            <person name="Culley D."/>
            <person name="Daum C."/>
            <person name="Ezra D."/>
            <person name="Gonzalez J."/>
            <person name="Henrissat B."/>
            <person name="Kuo A."/>
            <person name="Liang C."/>
            <person name="Lipzen A."/>
            <person name="Lutzoni F."/>
            <person name="Magnuson J."/>
            <person name="Mondo S."/>
            <person name="Nolan M."/>
            <person name="Ohm R."/>
            <person name="Pangilinan J."/>
            <person name="Park H.-J."/>
            <person name="Ramirez L."/>
            <person name="Alfaro M."/>
            <person name="Sun H."/>
            <person name="Tritt A."/>
            <person name="Yoshinaga Y."/>
            <person name="Zwiers L.-H."/>
            <person name="Turgeon B."/>
            <person name="Goodwin S."/>
            <person name="Spatafora J."/>
            <person name="Crous P."/>
            <person name="Grigoriev I."/>
        </authorList>
    </citation>
    <scope>NUCLEOTIDE SEQUENCE</scope>
    <source>
        <strain evidence="3">CBS 113389</strain>
    </source>
</reference>
<dbReference type="SUPFAM" id="SSF53254">
    <property type="entry name" value="Phosphoglycerate mutase-like"/>
    <property type="match status" value="1"/>
</dbReference>
<gene>
    <name evidence="3" type="ORF">BDY17DRAFT_302980</name>
</gene>
<dbReference type="RefSeq" id="XP_033586529.1">
    <property type="nucleotide sequence ID" value="XM_033734490.1"/>
</dbReference>
<keyword evidence="2" id="KW-0732">Signal</keyword>
<dbReference type="InterPro" id="IPR029033">
    <property type="entry name" value="His_PPase_superfam"/>
</dbReference>
<dbReference type="Pfam" id="PF00328">
    <property type="entry name" value="His_Phos_2"/>
    <property type="match status" value="1"/>
</dbReference>
<evidence type="ECO:0000313" key="4">
    <source>
        <dbReference type="Proteomes" id="UP000799767"/>
    </source>
</evidence>
<dbReference type="Gene3D" id="3.40.50.1240">
    <property type="entry name" value="Phosphoglycerate mutase-like"/>
    <property type="match status" value="1"/>
</dbReference>
<protein>
    <submittedName>
        <fullName evidence="3">Acid phosphatase</fullName>
    </submittedName>
</protein>
<dbReference type="PANTHER" id="PTHR11567">
    <property type="entry name" value="ACID PHOSPHATASE-RELATED"/>
    <property type="match status" value="1"/>
</dbReference>
<proteinExistence type="inferred from homology"/>
<sequence>MSQWHRLLFFALLGLIFAHAFITTVMRSSATAVPQFLLALSFLPDTGAYRDYEACGAKLDVSLDWHPPPKTQVNDLDKVLHSQGVYGFIFNSSDGPKNDYNFCNMPRANPETYRVPGERYTLEYVEVVSRHHKRTPYAANLLSEEEMGAWACDDEMMFYGAAPIRRGTASTYWTVYSTDFNPFSPNGTNVNCQFPQITSDGLFDSYRHGTDMRAVYVDLLEWYPETYEQYTMHYRVTNNHITSQVASRMILGSWREQESQQVAILVQPAQFDSLEPRYPCPAAKRLLDSYGPGSDSSQWQEHLTQSAALKQRLDSITGVDPKDNAWSDSWDHYFDNLAARTCHHKPLPCSKDDPSNCVTQEDADHVFRLGQYEYSYIYRDSPESLRASVASYGVYFAELVQNLRHMMETQDAADEPTTSSRMQWRVNIAHDGSIARILSILQVSQMVWPGMGAEVIFELYSKEPERAGGMKCYYLRVLWGGQVLRSSHPDFRYFDMIPVGTFLAYVDGLVGIKGEKIPGLCAGNL</sequence>
<feature type="signal peptide" evidence="2">
    <location>
        <begin position="1"/>
        <end position="20"/>
    </location>
</feature>
<evidence type="ECO:0000256" key="2">
    <source>
        <dbReference type="SAM" id="SignalP"/>
    </source>
</evidence>
<dbReference type="Proteomes" id="UP000799767">
    <property type="component" value="Unassembled WGS sequence"/>
</dbReference>
<organism evidence="3 4">
    <name type="scientific">Neohortaea acidophila</name>
    <dbReference type="NCBI Taxonomy" id="245834"/>
    <lineage>
        <taxon>Eukaryota</taxon>
        <taxon>Fungi</taxon>
        <taxon>Dikarya</taxon>
        <taxon>Ascomycota</taxon>
        <taxon>Pezizomycotina</taxon>
        <taxon>Dothideomycetes</taxon>
        <taxon>Dothideomycetidae</taxon>
        <taxon>Mycosphaerellales</taxon>
        <taxon>Teratosphaeriaceae</taxon>
        <taxon>Neohortaea</taxon>
    </lineage>
</organism>
<feature type="chain" id="PRO_5025688484" evidence="2">
    <location>
        <begin position="21"/>
        <end position="525"/>
    </location>
</feature>